<dbReference type="EMBL" id="VEPZ02001748">
    <property type="protein sequence ID" value="KAE8658128.1"/>
    <property type="molecule type" value="Genomic_DNA"/>
</dbReference>
<keyword evidence="3" id="KW-1185">Reference proteome</keyword>
<proteinExistence type="inferred from homology"/>
<dbReference type="Proteomes" id="UP000436088">
    <property type="component" value="Unassembled WGS sequence"/>
</dbReference>
<dbReference type="AlphaFoldDB" id="A0A6A2WHG3"/>
<dbReference type="Pfam" id="PF02458">
    <property type="entry name" value="Transferase"/>
    <property type="match status" value="2"/>
</dbReference>
<name>A0A6A2WHG3_HIBSY</name>
<dbReference type="InterPro" id="IPR023213">
    <property type="entry name" value="CAT-like_dom_sf"/>
</dbReference>
<evidence type="ECO:0000313" key="3">
    <source>
        <dbReference type="Proteomes" id="UP000436088"/>
    </source>
</evidence>
<gene>
    <name evidence="2" type="ORF">F3Y22_tig00116975pilonHSYRG00279</name>
</gene>
<protein>
    <submittedName>
        <fullName evidence="2">Hydroxycinnamoyl CoA shikimate/quinate hydroxycinnamoyltransferase</fullName>
    </submittedName>
</protein>
<reference evidence="2" key="1">
    <citation type="submission" date="2019-09" db="EMBL/GenBank/DDBJ databases">
        <title>Draft genome information of white flower Hibiscus syriacus.</title>
        <authorList>
            <person name="Kim Y.-M."/>
        </authorList>
    </citation>
    <scope>NUCLEOTIDE SEQUENCE [LARGE SCALE GENOMIC DNA]</scope>
    <source>
        <strain evidence="2">YM2019G1</strain>
    </source>
</reference>
<comment type="caution">
    <text evidence="2">The sequence shown here is derived from an EMBL/GenBank/DDBJ whole genome shotgun (WGS) entry which is preliminary data.</text>
</comment>
<organism evidence="2 3">
    <name type="scientific">Hibiscus syriacus</name>
    <name type="common">Rose of Sharon</name>
    <dbReference type="NCBI Taxonomy" id="106335"/>
    <lineage>
        <taxon>Eukaryota</taxon>
        <taxon>Viridiplantae</taxon>
        <taxon>Streptophyta</taxon>
        <taxon>Embryophyta</taxon>
        <taxon>Tracheophyta</taxon>
        <taxon>Spermatophyta</taxon>
        <taxon>Magnoliopsida</taxon>
        <taxon>eudicotyledons</taxon>
        <taxon>Gunneridae</taxon>
        <taxon>Pentapetalae</taxon>
        <taxon>rosids</taxon>
        <taxon>malvids</taxon>
        <taxon>Malvales</taxon>
        <taxon>Malvaceae</taxon>
        <taxon>Malvoideae</taxon>
        <taxon>Hibiscus</taxon>
    </lineage>
</organism>
<dbReference type="Pfam" id="PF14223">
    <property type="entry name" value="Retrotran_gag_2"/>
    <property type="match status" value="1"/>
</dbReference>
<evidence type="ECO:0000313" key="2">
    <source>
        <dbReference type="EMBL" id="KAE8658128.1"/>
    </source>
</evidence>
<dbReference type="GO" id="GO:0016747">
    <property type="term" value="F:acyltransferase activity, transferring groups other than amino-acyl groups"/>
    <property type="evidence" value="ECO:0007669"/>
    <property type="project" value="TreeGrafter"/>
</dbReference>
<evidence type="ECO:0000256" key="1">
    <source>
        <dbReference type="ARBA" id="ARBA00009861"/>
    </source>
</evidence>
<dbReference type="PANTHER" id="PTHR31642">
    <property type="entry name" value="TRICHOTHECENE 3-O-ACETYLTRANSFERASE"/>
    <property type="match status" value="1"/>
</dbReference>
<comment type="similarity">
    <text evidence="1">Belongs to the plant acyltransferase family.</text>
</comment>
<sequence length="646" mass="73621">MALTSCTYYIEDSHNMDSQPVNKPTFFNGANYTHWKSKMMFFIRAYNLGAWNSIMNDYSTPPGELDDWSNEEKKKYQLNAKAIHILFCSLGPDEYGRISSCYSAKEIWDTLQVTHEGIDKVREAKKILLNHSYENFKMKSDEYIKAMTDIFFVIVNDFKGFGEVIHNEKLVRNMIYSLPSSCYQDSSDEVDEDDDEQEDEMAKLLKELKRFMISKEVKHESTKKKSPPVCFNCQRKGHVKYEFPLIKKKRSIKKKTFVASWSGEDDSNDEDEVVNICFIATQEEFKADLYNTAMEITIKETTMLNGSPTFFDTKVLKEALSRILVSFYPVAGRLGYDENGRLQIVCNGEGVLFIEAETSSVMDDLVKDFTDGSKVPQLVHKFDYSGGISSYPHLGLQVTAFKCGGVSIGVTFQHTLADGLSALHFINSWADTARGMCPTIAPVLDRSFLRARDPATPKFRHVEFEPSPSLKTISDPEAPRPSSVSLFKITAEQVKALKAKVNETSGKTKYSTYRLQHLNRTYMALCYKSTKPRPRPRTQVNDTDRWPKQIASATSPRIHEILRGINDEYPRSGIDLIETTADVWMWLPIHDADFGWGRPVFMRPANIVHEGKSYILPSSTGDGSFTLVIRLETSHMKHFGSLLYEF</sequence>
<dbReference type="PANTHER" id="PTHR31642:SF196">
    <property type="entry name" value="SHIKIMATE O-HYDROXYCINNAMOYLTRANSFERASE-LIKE"/>
    <property type="match status" value="1"/>
</dbReference>
<dbReference type="InterPro" id="IPR050317">
    <property type="entry name" value="Plant_Fungal_Acyltransferase"/>
</dbReference>
<dbReference type="Gene3D" id="3.30.559.10">
    <property type="entry name" value="Chloramphenicol acetyltransferase-like domain"/>
    <property type="match status" value="2"/>
</dbReference>
<accession>A0A6A2WHG3</accession>